<protein>
    <submittedName>
        <fullName evidence="2">Uncharacterized protein</fullName>
    </submittedName>
</protein>
<accession>A0A1I7WSA0</accession>
<dbReference type="AlphaFoldDB" id="A0A1I7WSA0"/>
<evidence type="ECO:0000313" key="2">
    <source>
        <dbReference type="WBParaSite" id="Hba_08063"/>
    </source>
</evidence>
<evidence type="ECO:0000313" key="1">
    <source>
        <dbReference type="Proteomes" id="UP000095283"/>
    </source>
</evidence>
<sequence>MVQPTIAIRERPPKVIESQDSKITPVGVLLFHVLKI</sequence>
<organism evidence="1 2">
    <name type="scientific">Heterorhabditis bacteriophora</name>
    <name type="common">Entomopathogenic nematode worm</name>
    <dbReference type="NCBI Taxonomy" id="37862"/>
    <lineage>
        <taxon>Eukaryota</taxon>
        <taxon>Metazoa</taxon>
        <taxon>Ecdysozoa</taxon>
        <taxon>Nematoda</taxon>
        <taxon>Chromadorea</taxon>
        <taxon>Rhabditida</taxon>
        <taxon>Rhabditina</taxon>
        <taxon>Rhabditomorpha</taxon>
        <taxon>Strongyloidea</taxon>
        <taxon>Heterorhabditidae</taxon>
        <taxon>Heterorhabditis</taxon>
    </lineage>
</organism>
<reference evidence="2" key="1">
    <citation type="submission" date="2016-11" db="UniProtKB">
        <authorList>
            <consortium name="WormBaseParasite"/>
        </authorList>
    </citation>
    <scope>IDENTIFICATION</scope>
</reference>
<proteinExistence type="predicted"/>
<name>A0A1I7WSA0_HETBA</name>
<dbReference type="WBParaSite" id="Hba_08063">
    <property type="protein sequence ID" value="Hba_08063"/>
    <property type="gene ID" value="Hba_08063"/>
</dbReference>
<keyword evidence="1" id="KW-1185">Reference proteome</keyword>
<dbReference type="Proteomes" id="UP000095283">
    <property type="component" value="Unplaced"/>
</dbReference>